<proteinExistence type="predicted"/>
<dbReference type="Gene3D" id="3.40.50.10490">
    <property type="entry name" value="Glucose-6-phosphate isomerase like protein, domain 1"/>
    <property type="match status" value="1"/>
</dbReference>
<dbReference type="GO" id="GO:0006047">
    <property type="term" value="P:UDP-N-acetylglucosamine metabolic process"/>
    <property type="evidence" value="ECO:0007669"/>
    <property type="project" value="TreeGrafter"/>
</dbReference>
<evidence type="ECO:0000313" key="3">
    <source>
        <dbReference type="Proteomes" id="UP000564964"/>
    </source>
</evidence>
<gene>
    <name evidence="2" type="ORF">HA252_04495</name>
</gene>
<dbReference type="GO" id="GO:0097367">
    <property type="term" value="F:carbohydrate derivative binding"/>
    <property type="evidence" value="ECO:0007669"/>
    <property type="project" value="InterPro"/>
</dbReference>
<sequence length="113" mass="12104">YIHAEGFAGGELKHGPIALIEKRTPCIVLAACDETQAEVLSNAMEVKSRGAYIIGLAPQDNEVFDLHLPVPDLGIASAIAELVPVQLLAYYLAVLRGNDPDKPRNLAKSVTVK</sequence>
<organism evidence="2 3">
    <name type="scientific">Candidatus Iainarchaeum sp</name>
    <dbReference type="NCBI Taxonomy" id="3101447"/>
    <lineage>
        <taxon>Archaea</taxon>
        <taxon>Candidatus Iainarchaeota</taxon>
        <taxon>Candidatus Iainarchaeia</taxon>
        <taxon>Candidatus Iainarchaeales</taxon>
        <taxon>Candidatus Iainarchaeaceae</taxon>
        <taxon>Candidatus Iainarchaeum</taxon>
    </lineage>
</organism>
<protein>
    <submittedName>
        <fullName evidence="2">SIS domain-containing protein</fullName>
    </submittedName>
</protein>
<dbReference type="CDD" id="cd05009">
    <property type="entry name" value="SIS_GlmS_GlmD_2"/>
    <property type="match status" value="1"/>
</dbReference>
<dbReference type="AlphaFoldDB" id="A0A7J4JN21"/>
<reference evidence="3" key="1">
    <citation type="journal article" date="2020" name="bioRxiv">
        <title>A rank-normalized archaeal taxonomy based on genome phylogeny resolves widespread incomplete and uneven classifications.</title>
        <authorList>
            <person name="Rinke C."/>
            <person name="Chuvochina M."/>
            <person name="Mussig A.J."/>
            <person name="Chaumeil P.-A."/>
            <person name="Waite D.W."/>
            <person name="Whitman W.B."/>
            <person name="Parks D.H."/>
            <person name="Hugenholtz P."/>
        </authorList>
    </citation>
    <scope>NUCLEOTIDE SEQUENCE [LARGE SCALE GENOMIC DNA]</scope>
</reference>
<dbReference type="PANTHER" id="PTHR10937:SF0">
    <property type="entry name" value="GLUTAMINE--FRUCTOSE-6-PHOSPHATE TRANSAMINASE (ISOMERIZING)"/>
    <property type="match status" value="1"/>
</dbReference>
<feature type="domain" description="SIS" evidence="1">
    <location>
        <begin position="1"/>
        <end position="103"/>
    </location>
</feature>
<evidence type="ECO:0000259" key="1">
    <source>
        <dbReference type="PROSITE" id="PS51464"/>
    </source>
</evidence>
<dbReference type="InterPro" id="IPR035490">
    <property type="entry name" value="GlmS/FrlB_SIS"/>
</dbReference>
<dbReference type="GO" id="GO:0006487">
    <property type="term" value="P:protein N-linked glycosylation"/>
    <property type="evidence" value="ECO:0007669"/>
    <property type="project" value="TreeGrafter"/>
</dbReference>
<dbReference type="GO" id="GO:0004360">
    <property type="term" value="F:glutamine-fructose-6-phosphate transaminase (isomerizing) activity"/>
    <property type="evidence" value="ECO:0007669"/>
    <property type="project" value="TreeGrafter"/>
</dbReference>
<feature type="non-terminal residue" evidence="2">
    <location>
        <position position="1"/>
    </location>
</feature>
<dbReference type="InterPro" id="IPR001347">
    <property type="entry name" value="SIS_dom"/>
</dbReference>
<accession>A0A7J4JN21</accession>
<dbReference type="InterPro" id="IPR046348">
    <property type="entry name" value="SIS_dom_sf"/>
</dbReference>
<name>A0A7J4JN21_9ARCH</name>
<dbReference type="Proteomes" id="UP000564964">
    <property type="component" value="Unassembled WGS sequence"/>
</dbReference>
<dbReference type="SUPFAM" id="SSF53697">
    <property type="entry name" value="SIS domain"/>
    <property type="match status" value="1"/>
</dbReference>
<dbReference type="PANTHER" id="PTHR10937">
    <property type="entry name" value="GLUCOSAMINE--FRUCTOSE-6-PHOSPHATE AMINOTRANSFERASE, ISOMERIZING"/>
    <property type="match status" value="1"/>
</dbReference>
<dbReference type="EMBL" id="DUGH01000110">
    <property type="protein sequence ID" value="HIH16636.1"/>
    <property type="molecule type" value="Genomic_DNA"/>
</dbReference>
<dbReference type="Pfam" id="PF01380">
    <property type="entry name" value="SIS"/>
    <property type="match status" value="1"/>
</dbReference>
<comment type="caution">
    <text evidence="2">The sequence shown here is derived from an EMBL/GenBank/DDBJ whole genome shotgun (WGS) entry which is preliminary data.</text>
</comment>
<evidence type="ECO:0000313" key="2">
    <source>
        <dbReference type="EMBL" id="HIH16636.1"/>
    </source>
</evidence>
<dbReference type="GO" id="GO:0006002">
    <property type="term" value="P:fructose 6-phosphate metabolic process"/>
    <property type="evidence" value="ECO:0007669"/>
    <property type="project" value="TreeGrafter"/>
</dbReference>
<dbReference type="PROSITE" id="PS51464">
    <property type="entry name" value="SIS"/>
    <property type="match status" value="1"/>
</dbReference>